<keyword evidence="1" id="KW-0472">Membrane</keyword>
<dbReference type="Proteomes" id="UP000255297">
    <property type="component" value="Unassembled WGS sequence"/>
</dbReference>
<dbReference type="STRING" id="1122170.GCA_000701265_00795"/>
<protein>
    <submittedName>
        <fullName evidence="2">Uncharacterized protein</fullName>
    </submittedName>
</protein>
<keyword evidence="3" id="KW-1185">Reference proteome</keyword>
<gene>
    <name evidence="2" type="ORF">NCTC11532_01692</name>
</gene>
<organism evidence="2 3">
    <name type="scientific">Legionella wadsworthii</name>
    <dbReference type="NCBI Taxonomy" id="28088"/>
    <lineage>
        <taxon>Bacteria</taxon>
        <taxon>Pseudomonadati</taxon>
        <taxon>Pseudomonadota</taxon>
        <taxon>Gammaproteobacteria</taxon>
        <taxon>Legionellales</taxon>
        <taxon>Legionellaceae</taxon>
        <taxon>Legionella</taxon>
    </lineage>
</organism>
<feature type="transmembrane region" description="Helical" evidence="1">
    <location>
        <begin position="183"/>
        <end position="207"/>
    </location>
</feature>
<evidence type="ECO:0000313" key="3">
    <source>
        <dbReference type="Proteomes" id="UP000255297"/>
    </source>
</evidence>
<dbReference type="EMBL" id="UGPB01000001">
    <property type="protein sequence ID" value="STY29505.1"/>
    <property type="molecule type" value="Genomic_DNA"/>
</dbReference>
<sequence length="277" mass="30746">MLITRRFARKAGLNRMILFFAIIIWLCAATGLYAATTVRVVSTYPPGNIVHLGHNQNYYLHLQYSSEQPIKIWAHPYFQGKPANAGSNPSRLYPAGRGEALGWFFLFQPDTQVDEVRISAGDGSLTGTSFVAAFPVQITGSNQPATQQNKPDWVSRLKSLDAEAQKANYERQRNMTISFSDRIMFGGFMLMMLAIGVLGIISPLWGLLRWQRGWRIAAGVPAALMTFEILRLFIDIAADPTSHNLWPFEILISGTLSVSIMAVLIVARKVTGVSQVL</sequence>
<feature type="transmembrane region" description="Helical" evidence="1">
    <location>
        <begin position="214"/>
        <end position="234"/>
    </location>
</feature>
<evidence type="ECO:0000313" key="2">
    <source>
        <dbReference type="EMBL" id="STY29505.1"/>
    </source>
</evidence>
<keyword evidence="1" id="KW-0812">Transmembrane</keyword>
<name>A0A378LRD7_9GAMM</name>
<keyword evidence="1" id="KW-1133">Transmembrane helix</keyword>
<dbReference type="AlphaFoldDB" id="A0A378LRD7"/>
<evidence type="ECO:0000256" key="1">
    <source>
        <dbReference type="SAM" id="Phobius"/>
    </source>
</evidence>
<proteinExistence type="predicted"/>
<feature type="transmembrane region" description="Helical" evidence="1">
    <location>
        <begin position="246"/>
        <end position="267"/>
    </location>
</feature>
<accession>A0A378LRD7</accession>
<reference evidence="2 3" key="1">
    <citation type="submission" date="2018-06" db="EMBL/GenBank/DDBJ databases">
        <authorList>
            <consortium name="Pathogen Informatics"/>
            <person name="Doyle S."/>
        </authorList>
    </citation>
    <scope>NUCLEOTIDE SEQUENCE [LARGE SCALE GENOMIC DNA]</scope>
    <source>
        <strain evidence="2 3">NCTC11532</strain>
    </source>
</reference>